<evidence type="ECO:0000256" key="2">
    <source>
        <dbReference type="ARBA" id="ARBA00023203"/>
    </source>
</evidence>
<dbReference type="GO" id="GO:0051017">
    <property type="term" value="P:actin filament bundle assembly"/>
    <property type="evidence" value="ECO:0007669"/>
    <property type="project" value="InterPro"/>
</dbReference>
<dbReference type="PANTHER" id="PTHR19961">
    <property type="entry name" value="FIMBRIN/PLASTIN"/>
    <property type="match status" value="1"/>
</dbReference>
<dbReference type="Proteomes" id="UP000215902">
    <property type="component" value="Unassembled WGS sequence"/>
</dbReference>
<protein>
    <recommendedName>
        <fullName evidence="4">Calponin-homology (CH) domain-containing protein</fullName>
    </recommendedName>
</protein>
<proteinExistence type="predicted"/>
<dbReference type="Pfam" id="PF23265">
    <property type="entry name" value="Ig-like_KY"/>
    <property type="match status" value="1"/>
</dbReference>
<feature type="domain" description="Calponin-homology (CH)" evidence="4">
    <location>
        <begin position="1372"/>
        <end position="1480"/>
    </location>
</feature>
<feature type="domain" description="Calponin-homology (CH)" evidence="4">
    <location>
        <begin position="1247"/>
        <end position="1355"/>
    </location>
</feature>
<keyword evidence="2" id="KW-0009">Actin-binding</keyword>
<keyword evidence="6" id="KW-1185">Reference proteome</keyword>
<dbReference type="PANTHER" id="PTHR19961:SF18">
    <property type="entry name" value="FI19014P1"/>
    <property type="match status" value="1"/>
</dbReference>
<dbReference type="SUPFAM" id="SSF47576">
    <property type="entry name" value="Calponin-homology domain, CH-domain"/>
    <property type="match status" value="1"/>
</dbReference>
<dbReference type="InterPro" id="IPR039959">
    <property type="entry name" value="Fimbrin/Plastin"/>
</dbReference>
<organism evidence="5 6">
    <name type="scientific">Macrostomum lignano</name>
    <dbReference type="NCBI Taxonomy" id="282301"/>
    <lineage>
        <taxon>Eukaryota</taxon>
        <taxon>Metazoa</taxon>
        <taxon>Spiralia</taxon>
        <taxon>Lophotrochozoa</taxon>
        <taxon>Platyhelminthes</taxon>
        <taxon>Rhabditophora</taxon>
        <taxon>Macrostomorpha</taxon>
        <taxon>Macrostomida</taxon>
        <taxon>Macrostomidae</taxon>
        <taxon>Macrostomum</taxon>
    </lineage>
</organism>
<reference evidence="5 6" key="1">
    <citation type="submission" date="2017-06" db="EMBL/GenBank/DDBJ databases">
        <title>A platform for efficient transgenesis in Macrostomum lignano, a flatworm model organism for stem cell research.</title>
        <authorList>
            <person name="Berezikov E."/>
        </authorList>
    </citation>
    <scope>NUCLEOTIDE SEQUENCE [LARGE SCALE GENOMIC DNA]</scope>
    <source>
        <strain evidence="5">DV1</strain>
        <tissue evidence="5">Whole organism</tissue>
    </source>
</reference>
<dbReference type="Pfam" id="PF00307">
    <property type="entry name" value="CH"/>
    <property type="match status" value="4"/>
</dbReference>
<name>A0A267E9N5_9PLAT</name>
<dbReference type="GO" id="GO:0005737">
    <property type="term" value="C:cytoplasm"/>
    <property type="evidence" value="ECO:0007669"/>
    <property type="project" value="TreeGrafter"/>
</dbReference>
<dbReference type="STRING" id="282301.A0A267E9N5"/>
<dbReference type="GO" id="GO:0051639">
    <property type="term" value="P:actin filament network formation"/>
    <property type="evidence" value="ECO:0007669"/>
    <property type="project" value="TreeGrafter"/>
</dbReference>
<evidence type="ECO:0000313" key="5">
    <source>
        <dbReference type="EMBL" id="PAA57614.1"/>
    </source>
</evidence>
<dbReference type="SMART" id="SM00033">
    <property type="entry name" value="CH"/>
    <property type="match status" value="4"/>
</dbReference>
<dbReference type="InterPro" id="IPR001715">
    <property type="entry name" value="CH_dom"/>
</dbReference>
<feature type="region of interest" description="Disordered" evidence="3">
    <location>
        <begin position="845"/>
        <end position="970"/>
    </location>
</feature>
<dbReference type="InterPro" id="IPR036872">
    <property type="entry name" value="CH_dom_sf"/>
</dbReference>
<feature type="domain" description="Calponin-homology (CH)" evidence="4">
    <location>
        <begin position="1114"/>
        <end position="1223"/>
    </location>
</feature>
<comment type="caution">
    <text evidence="5">The sequence shown here is derived from an EMBL/GenBank/DDBJ whole genome shotgun (WGS) entry which is preliminary data.</text>
</comment>
<keyword evidence="1" id="KW-0677">Repeat</keyword>
<dbReference type="PROSITE" id="PS50021">
    <property type="entry name" value="CH"/>
    <property type="match status" value="4"/>
</dbReference>
<dbReference type="EMBL" id="NIVC01002465">
    <property type="protein sequence ID" value="PAA57614.1"/>
    <property type="molecule type" value="Genomic_DNA"/>
</dbReference>
<evidence type="ECO:0000256" key="1">
    <source>
        <dbReference type="ARBA" id="ARBA00022737"/>
    </source>
</evidence>
<evidence type="ECO:0000256" key="3">
    <source>
        <dbReference type="SAM" id="MobiDB-lite"/>
    </source>
</evidence>
<evidence type="ECO:0000313" key="6">
    <source>
        <dbReference type="Proteomes" id="UP000215902"/>
    </source>
</evidence>
<feature type="region of interest" description="Disordered" evidence="3">
    <location>
        <begin position="794"/>
        <end position="823"/>
    </location>
</feature>
<accession>A0A267E9N5</accession>
<dbReference type="OrthoDB" id="6129702at2759"/>
<dbReference type="InterPro" id="IPR056564">
    <property type="entry name" value="Ig-like_KY"/>
</dbReference>
<dbReference type="Gene3D" id="1.10.418.10">
    <property type="entry name" value="Calponin-like domain"/>
    <property type="match status" value="4"/>
</dbReference>
<sequence length="1482" mass="165417">MSLPPSLADLEYYRAYRPEDGEIDLASYLLDEDNLAEKITSGFYPTPTVLAHLQRTLGEEPKDPDATDVGPFPSRRLKSDIFDAAKFAEKDEFVKSLRPEPLESDAEFAVRLFERSRCGLDSVRAAFCFVCCLPVDELAKAEVESEFYTRVRRMRQTDDSYEIFNWLIGLTDVPSKKIFGYKKGAAYESGMEARRSGGNWTACYVEGEWRLIDPLWGAEILTEFDTGNYSKLDDQGNVEDSRKSEGRLIYGCNEFYFLTDPENLILTHFPVEELRQWQLLDRPLTLAEFHRMPKFFSAALDEMFHYSINPSSHPLNVILGKPGTVKVYLREAAGQMYDYKAVVSIHKSNITDGTRAEIKQQASINGYLSKTTRMSHDTVRFKFVPPCSGKFMLSINLLRAIEYPDKILQIGIEYVSYVIHCPRADRTAKMVPVGCANLMHFGAGAQLASARLKTDEPGEIKVEDGERLIQLESTDQRPHRLECQLYGAADESISPKNLLSWTVGPKTSIQFLSPDSGSFALVVRDRGIPVCQFLLDSASEFRDCRDFPLPDLDSLGGLDVADDAVQELVRPLSHPDPYILCNDPSLQLKFASRARLEIRAELSYICSNGESEELSGYTFISRDSDGFIVDVRFKIAGHYVLQLFYRQSSSSPWQRYMNYFIRCVGQLDGRAEQFPEPLPAWSSDNLLLHPTQKLLPLNKPVSVSVRIGDPDFKVAYLLNEGKNERTVMQRDDVNIWQGTIEGLEDSAGSSVKLLGGPSENMCAELLSYKFESEKDQTIRNKEIRSAAKLNLSRLGNERLRKRKQENHERKEMALDPLPDAPRPEELADLQLENELEKLLLEDEPPLGEAQPEAPEDEPALGEAQPEAPENEPALGEAQPEAPEDEPALGEAQPEAPEDEPALGEAQPEAPEDEPALGEAQPEAPEDEPALDAVRFETLEDEPPTMETKNETSESNDEPGAEVSDQPAAGEKAAVADWLNKNLRSDPDCEKYLPIEDILAEIEGKFDDGILLCSAVNAVSQDTIDKRALHRDAGMNRSHQIENITLALNSAQSLGVPVSSEAAELAQSPKLLLDLLWQLIWFGLTDAVKQAAAADSQKLKAMLPETEQDADIRGIAPEQMLMRWVNYHLRNAGSERSIENFSEDVRDSEAYALLLQQICPPDIRDCLNPAAGIVAQSDFLLRAQLVLQNADLIEAREFIQPEDIVSGNSNLNVMFVANLFKRWPCLPELPDGGQAGAEQAAEKPPELVREERTYANWMNSAGVQPRINCLYTDASSGLPYLQLLDQIRPGLVQWSRVSQTLRGARAYFQRLENCDYAVELGRQLGFSLVGIRGKSLLDGDEMPTLALLRQLMLSHNPAAVSRGDSRVENSKRLVDENTIVEWTNEQLQRGGKKSRLRSFLDASLGNCHCLLDLIDCLRPGYVDYSLVLPGATEAERLQNARLAVSLSWRAGAKVFASPVDIAQARPRMLIAAFAALMQLSSRG</sequence>
<dbReference type="GO" id="GO:0032432">
    <property type="term" value="C:actin filament bundle"/>
    <property type="evidence" value="ECO:0007669"/>
    <property type="project" value="TreeGrafter"/>
</dbReference>
<dbReference type="GO" id="GO:0005884">
    <property type="term" value="C:actin filament"/>
    <property type="evidence" value="ECO:0007669"/>
    <property type="project" value="TreeGrafter"/>
</dbReference>
<feature type="domain" description="Calponin-homology (CH)" evidence="4">
    <location>
        <begin position="968"/>
        <end position="1083"/>
    </location>
</feature>
<gene>
    <name evidence="5" type="ORF">BOX15_Mlig003158g1</name>
</gene>
<feature type="compositionally biased region" description="Low complexity" evidence="3">
    <location>
        <begin position="862"/>
        <end position="880"/>
    </location>
</feature>
<evidence type="ECO:0000259" key="4">
    <source>
        <dbReference type="PROSITE" id="PS50021"/>
    </source>
</evidence>
<dbReference type="GO" id="GO:0051015">
    <property type="term" value="F:actin filament binding"/>
    <property type="evidence" value="ECO:0007669"/>
    <property type="project" value="InterPro"/>
</dbReference>